<reference evidence="2" key="1">
    <citation type="journal article" date="2019" name="Int. J. Syst. Evol. Microbiol.">
        <title>The Global Catalogue of Microorganisms (GCM) 10K type strain sequencing project: providing services to taxonomists for standard genome sequencing and annotation.</title>
        <authorList>
            <consortium name="The Broad Institute Genomics Platform"/>
            <consortium name="The Broad Institute Genome Sequencing Center for Infectious Disease"/>
            <person name="Wu L."/>
            <person name="Ma J."/>
        </authorList>
    </citation>
    <scope>NUCLEOTIDE SEQUENCE [LARGE SCALE GENOMIC DNA]</scope>
    <source>
        <strain evidence="2">JCM 32206</strain>
    </source>
</reference>
<protein>
    <submittedName>
        <fullName evidence="1">Uncharacterized protein</fullName>
    </submittedName>
</protein>
<dbReference type="EMBL" id="BAABFB010000062">
    <property type="protein sequence ID" value="GAA4485269.1"/>
    <property type="molecule type" value="Genomic_DNA"/>
</dbReference>
<evidence type="ECO:0000313" key="2">
    <source>
        <dbReference type="Proteomes" id="UP001501183"/>
    </source>
</evidence>
<gene>
    <name evidence="1" type="ORF">GCM10023094_39850</name>
</gene>
<organism evidence="1 2">
    <name type="scientific">Rhodococcus olei</name>
    <dbReference type="NCBI Taxonomy" id="2161675"/>
    <lineage>
        <taxon>Bacteria</taxon>
        <taxon>Bacillati</taxon>
        <taxon>Actinomycetota</taxon>
        <taxon>Actinomycetes</taxon>
        <taxon>Mycobacteriales</taxon>
        <taxon>Nocardiaceae</taxon>
        <taxon>Rhodococcus</taxon>
    </lineage>
</organism>
<comment type="caution">
    <text evidence="1">The sequence shown here is derived from an EMBL/GenBank/DDBJ whole genome shotgun (WGS) entry which is preliminary data.</text>
</comment>
<accession>A0ABP8PBP0</accession>
<sequence length="71" mass="8112">MRTPHSLDTQLPADQWPLASGVIVDEFDVGAISARSYGRDWAHPRRWAIALDDGHLIFRDNEDLDDDLDHE</sequence>
<evidence type="ECO:0000313" key="1">
    <source>
        <dbReference type="EMBL" id="GAA4485269.1"/>
    </source>
</evidence>
<dbReference type="Proteomes" id="UP001501183">
    <property type="component" value="Unassembled WGS sequence"/>
</dbReference>
<keyword evidence="2" id="KW-1185">Reference proteome</keyword>
<proteinExistence type="predicted"/>
<name>A0ABP8PBP0_9NOCA</name>